<evidence type="ECO:0000256" key="1">
    <source>
        <dbReference type="SAM" id="Phobius"/>
    </source>
</evidence>
<protein>
    <submittedName>
        <fullName evidence="2">Uncharacterized protein</fullName>
    </submittedName>
</protein>
<dbReference type="Proteomes" id="UP000481858">
    <property type="component" value="Unassembled WGS sequence"/>
</dbReference>
<proteinExistence type="predicted"/>
<keyword evidence="3" id="KW-1185">Reference proteome</keyword>
<dbReference type="EMBL" id="WUBL01000128">
    <property type="protein sequence ID" value="KAF2965023.1"/>
    <property type="molecule type" value="Genomic_DNA"/>
</dbReference>
<evidence type="ECO:0000313" key="2">
    <source>
        <dbReference type="EMBL" id="KAF2965023.1"/>
    </source>
</evidence>
<accession>A0A7C8IMR3</accession>
<comment type="caution">
    <text evidence="2">The sequence shown here is derived from an EMBL/GenBank/DDBJ whole genome shotgun (WGS) entry which is preliminary data.</text>
</comment>
<dbReference type="InParanoid" id="A0A7C8IMR3"/>
<reference evidence="2 3" key="1">
    <citation type="submission" date="2019-12" db="EMBL/GenBank/DDBJ databases">
        <title>Draft genome sequence of the ascomycete Xylaria multiplex DSM 110363.</title>
        <authorList>
            <person name="Buettner E."/>
            <person name="Kellner H."/>
        </authorList>
    </citation>
    <scope>NUCLEOTIDE SEQUENCE [LARGE SCALE GENOMIC DNA]</scope>
    <source>
        <strain evidence="2 3">DSM 110363</strain>
    </source>
</reference>
<feature type="transmembrane region" description="Helical" evidence="1">
    <location>
        <begin position="12"/>
        <end position="32"/>
    </location>
</feature>
<keyword evidence="1" id="KW-0812">Transmembrane</keyword>
<feature type="transmembrane region" description="Helical" evidence="1">
    <location>
        <begin position="38"/>
        <end position="57"/>
    </location>
</feature>
<dbReference type="AlphaFoldDB" id="A0A7C8IMR3"/>
<keyword evidence="1" id="KW-1133">Transmembrane helix</keyword>
<keyword evidence="1" id="KW-0472">Membrane</keyword>
<evidence type="ECO:0000313" key="3">
    <source>
        <dbReference type="Proteomes" id="UP000481858"/>
    </source>
</evidence>
<organism evidence="2 3">
    <name type="scientific">Xylaria multiplex</name>
    <dbReference type="NCBI Taxonomy" id="323545"/>
    <lineage>
        <taxon>Eukaryota</taxon>
        <taxon>Fungi</taxon>
        <taxon>Dikarya</taxon>
        <taxon>Ascomycota</taxon>
        <taxon>Pezizomycotina</taxon>
        <taxon>Sordariomycetes</taxon>
        <taxon>Xylariomycetidae</taxon>
        <taxon>Xylariales</taxon>
        <taxon>Xylariaceae</taxon>
        <taxon>Xylaria</taxon>
    </lineage>
</organism>
<sequence>MPQTVYRRPWPTWLVLVLSIPLSVTWITLTIVEGAKSLAAPIVGAIDILVLLIFTVLDPEVTITSCKTMPDGTVLNVRRPIIGFKRFETQLGLTGGYEVRIDGFRYEPAYIRI</sequence>
<name>A0A7C8IMR3_9PEZI</name>
<dbReference type="OrthoDB" id="4269184at2759"/>
<gene>
    <name evidence="2" type="ORF">GQX73_g8538</name>
</gene>